<evidence type="ECO:0000256" key="1">
    <source>
        <dbReference type="ARBA" id="ARBA00023002"/>
    </source>
</evidence>
<dbReference type="HOGENOM" id="CLU_015676_1_2_1"/>
<accession>A0A084FYR0</accession>
<dbReference type="Pfam" id="PF13738">
    <property type="entry name" value="Pyr_redox_3"/>
    <property type="match status" value="1"/>
</dbReference>
<sequence length="599" mass="66778">MSEFPPAAALPSLSLSEGVRPDEKAVPVIVDIWLASLQHRLEKKNLSDISDLFVEESWWRDVLALSWDFHSKSGLEAITKFLKESETDLGHLKAIKTGGLAPKLEEEGGMQWIQAGFTFDTKYGSGQGLVRLANIAPSIWRAWTVMTQLEQLKSQEAPVQSQINGATNGNGPATPAKDNLQVLIVGGGQSGLSLAAHLKHLGVRSMIVEKGPRVGNAWLERYDSVRTHTTMHGDHFPFLKYPSNWPHWQDKEHITRWMEHYEKLMGIEVQLNTAAEKAEYDESSRQWSVHVQDKEGKRVIQANHVVMCLGMFGQEPVIPEFPGRDSFKGLAYHAGIHKSASNIPDLNKKNVTVIGCATTAHDMAQDFVNHGAKSVSMIQRQPTWSFSSEAIQKYHLSHFTTPGVSTEEADLILSSIPTAVARVFGYEMTQMMIKHDTELLDKLEATGMSLKRGEDGSSFIDYLFFKGGHFYVDQGATPMILDGRIKVYMCEGGVREFCPEGLLLGDGRKVDADVVVLATGFEPATVQLKQLMGDKVWEKASKFGEFDEELERLGWWRPTGIPGFWYMCGTFSWSRQYSSVVALEIAAVEKGLIDGYWGK</sequence>
<dbReference type="PANTHER" id="PTHR43539">
    <property type="entry name" value="FLAVIN-BINDING MONOOXYGENASE-LIKE PROTEIN (AFU_ORTHOLOGUE AFUA_4G09220)"/>
    <property type="match status" value="1"/>
</dbReference>
<dbReference type="InterPro" id="IPR050982">
    <property type="entry name" value="Auxin_biosynth/cation_transpt"/>
</dbReference>
<dbReference type="PANTHER" id="PTHR43539:SF24">
    <property type="entry name" value="FAD_NAD(P)-BINDING DOMAIN-CONTAINING PROTEIN-RELATED"/>
    <property type="match status" value="1"/>
</dbReference>
<keyword evidence="3" id="KW-1185">Reference proteome</keyword>
<dbReference type="OrthoDB" id="74360at2759"/>
<dbReference type="EMBL" id="JOWA01000132">
    <property type="protein sequence ID" value="KEZ40222.1"/>
    <property type="molecule type" value="Genomic_DNA"/>
</dbReference>
<dbReference type="KEGG" id="sapo:SAPIO_CDS9281"/>
<gene>
    <name evidence="2" type="ORF">SAPIO_CDS9281</name>
</gene>
<proteinExistence type="predicted"/>
<dbReference type="GO" id="GO:0050660">
    <property type="term" value="F:flavin adenine dinucleotide binding"/>
    <property type="evidence" value="ECO:0007669"/>
    <property type="project" value="TreeGrafter"/>
</dbReference>
<evidence type="ECO:0000313" key="3">
    <source>
        <dbReference type="Proteomes" id="UP000028545"/>
    </source>
</evidence>
<keyword evidence="1" id="KW-0560">Oxidoreductase</keyword>
<dbReference type="SUPFAM" id="SSF51905">
    <property type="entry name" value="FAD/NAD(P)-binding domain"/>
    <property type="match status" value="2"/>
</dbReference>
<dbReference type="AlphaFoldDB" id="A0A084FYR0"/>
<protein>
    <submittedName>
        <fullName evidence="2">Putative flavin-binding monooxygenase protein</fullName>
    </submittedName>
</protein>
<dbReference type="VEuPathDB" id="FungiDB:SAPIO_CDS9281"/>
<dbReference type="InterPro" id="IPR036188">
    <property type="entry name" value="FAD/NAD-bd_sf"/>
</dbReference>
<dbReference type="GO" id="GO:0004497">
    <property type="term" value="F:monooxygenase activity"/>
    <property type="evidence" value="ECO:0007669"/>
    <property type="project" value="UniProtKB-KW"/>
</dbReference>
<dbReference type="OMA" id="RFIQAGF"/>
<dbReference type="Proteomes" id="UP000028545">
    <property type="component" value="Unassembled WGS sequence"/>
</dbReference>
<comment type="caution">
    <text evidence="2">The sequence shown here is derived from an EMBL/GenBank/DDBJ whole genome shotgun (WGS) entry which is preliminary data.</text>
</comment>
<keyword evidence="2" id="KW-0503">Monooxygenase</keyword>
<organism evidence="2 3">
    <name type="scientific">Pseudallescheria apiosperma</name>
    <name type="common">Scedosporium apiospermum</name>
    <dbReference type="NCBI Taxonomy" id="563466"/>
    <lineage>
        <taxon>Eukaryota</taxon>
        <taxon>Fungi</taxon>
        <taxon>Dikarya</taxon>
        <taxon>Ascomycota</taxon>
        <taxon>Pezizomycotina</taxon>
        <taxon>Sordariomycetes</taxon>
        <taxon>Hypocreomycetidae</taxon>
        <taxon>Microascales</taxon>
        <taxon>Microascaceae</taxon>
        <taxon>Scedosporium</taxon>
    </lineage>
</organism>
<reference evidence="2 3" key="1">
    <citation type="journal article" date="2014" name="Genome Announc.">
        <title>Draft genome sequence of the pathogenic fungus Scedosporium apiospermum.</title>
        <authorList>
            <person name="Vandeputte P."/>
            <person name="Ghamrawi S."/>
            <person name="Rechenmann M."/>
            <person name="Iltis A."/>
            <person name="Giraud S."/>
            <person name="Fleury M."/>
            <person name="Thornton C."/>
            <person name="Delhaes L."/>
            <person name="Meyer W."/>
            <person name="Papon N."/>
            <person name="Bouchara J.P."/>
        </authorList>
    </citation>
    <scope>NUCLEOTIDE SEQUENCE [LARGE SCALE GENOMIC DNA]</scope>
    <source>
        <strain evidence="2 3">IHEM 14462</strain>
    </source>
</reference>
<name>A0A084FYR0_PSEDA</name>
<dbReference type="Gene3D" id="3.50.50.60">
    <property type="entry name" value="FAD/NAD(P)-binding domain"/>
    <property type="match status" value="1"/>
</dbReference>
<dbReference type="RefSeq" id="XP_016640021.1">
    <property type="nucleotide sequence ID" value="XM_016790718.1"/>
</dbReference>
<evidence type="ECO:0000313" key="2">
    <source>
        <dbReference type="EMBL" id="KEZ40222.1"/>
    </source>
</evidence>
<dbReference type="GeneID" id="27728353"/>